<evidence type="ECO:0000313" key="1">
    <source>
        <dbReference type="EMBL" id="RCJ29937.1"/>
    </source>
</evidence>
<evidence type="ECO:0000313" key="2">
    <source>
        <dbReference type="Proteomes" id="UP000252085"/>
    </source>
</evidence>
<accession>A0A367R0G7</accession>
<proteinExistence type="predicted"/>
<protein>
    <submittedName>
        <fullName evidence="1">Uncharacterized protein</fullName>
    </submittedName>
</protein>
<dbReference type="Proteomes" id="UP000252085">
    <property type="component" value="Unassembled WGS sequence"/>
</dbReference>
<name>A0A367R0G7_NOSPU</name>
<organism evidence="1 2">
    <name type="scientific">Nostoc punctiforme NIES-2108</name>
    <dbReference type="NCBI Taxonomy" id="1356359"/>
    <lineage>
        <taxon>Bacteria</taxon>
        <taxon>Bacillati</taxon>
        <taxon>Cyanobacteriota</taxon>
        <taxon>Cyanophyceae</taxon>
        <taxon>Nostocales</taxon>
        <taxon>Nostocaceae</taxon>
        <taxon>Nostoc</taxon>
    </lineage>
</organism>
<gene>
    <name evidence="1" type="ORF">A6769_34955</name>
</gene>
<sequence>MQAVLPETELILIQIAEKHYPHTHFRIIPEFNFKVDNWIEMNFVAYLSESTSEDRPHSNPFHKYYRRDRFDFNLAFALKDTRLFLSGDWHEVTLTLHYSLAGGCSWWDEGDAIARPHPHGDKLEAIAQEMYPIFKTR</sequence>
<dbReference type="AlphaFoldDB" id="A0A367R0G7"/>
<reference evidence="2" key="1">
    <citation type="submission" date="2016-04" db="EMBL/GenBank/DDBJ databases">
        <authorList>
            <person name="Tabuchi Yagui T.R."/>
        </authorList>
    </citation>
    <scope>NUCLEOTIDE SEQUENCE [LARGE SCALE GENOMIC DNA]</scope>
</reference>
<dbReference type="EMBL" id="LXQE01000194">
    <property type="protein sequence ID" value="RCJ29937.1"/>
    <property type="molecule type" value="Genomic_DNA"/>
</dbReference>
<comment type="caution">
    <text evidence="1">The sequence shown here is derived from an EMBL/GenBank/DDBJ whole genome shotgun (WGS) entry which is preliminary data.</text>
</comment>